<organism evidence="4 5">
    <name type="scientific">Kalanchoe fedtschenkoi</name>
    <name type="common">Lavender scallops</name>
    <name type="synonym">South American air plant</name>
    <dbReference type="NCBI Taxonomy" id="63787"/>
    <lineage>
        <taxon>Eukaryota</taxon>
        <taxon>Viridiplantae</taxon>
        <taxon>Streptophyta</taxon>
        <taxon>Embryophyta</taxon>
        <taxon>Tracheophyta</taxon>
        <taxon>Spermatophyta</taxon>
        <taxon>Magnoliopsida</taxon>
        <taxon>eudicotyledons</taxon>
        <taxon>Gunneridae</taxon>
        <taxon>Pentapetalae</taxon>
        <taxon>Saxifragales</taxon>
        <taxon>Crassulaceae</taxon>
        <taxon>Kalanchoe</taxon>
    </lineage>
</organism>
<evidence type="ECO:0000256" key="1">
    <source>
        <dbReference type="SAM" id="MobiDB-lite"/>
    </source>
</evidence>
<reference evidence="4" key="1">
    <citation type="submission" date="2021-01" db="UniProtKB">
        <authorList>
            <consortium name="EnsemblPlants"/>
        </authorList>
    </citation>
    <scope>IDENTIFICATION</scope>
</reference>
<evidence type="ECO:0000313" key="4">
    <source>
        <dbReference type="EnsemblPlants" id="Kaladp0022s0128.1.v1.1.CDS.1"/>
    </source>
</evidence>
<dbReference type="InterPro" id="IPR021864">
    <property type="entry name" value="DUF3475"/>
</dbReference>
<evidence type="ECO:0000259" key="2">
    <source>
        <dbReference type="Pfam" id="PF05003"/>
    </source>
</evidence>
<dbReference type="InterPro" id="IPR007700">
    <property type="entry name" value="DUF668"/>
</dbReference>
<dbReference type="Proteomes" id="UP000594263">
    <property type="component" value="Unplaced"/>
</dbReference>
<evidence type="ECO:0000259" key="3">
    <source>
        <dbReference type="Pfam" id="PF11961"/>
    </source>
</evidence>
<accession>A0A7N0T4D8</accession>
<feature type="domain" description="DUF3475" evidence="3">
    <location>
        <begin position="28"/>
        <end position="84"/>
    </location>
</feature>
<keyword evidence="5" id="KW-1185">Reference proteome</keyword>
<dbReference type="Gramene" id="Kaladp0022s0128.1.v1.1">
    <property type="protein sequence ID" value="Kaladp0022s0128.1.v1.1.CDS.1"/>
    <property type="gene ID" value="Kaladp0022s0128.v1.1"/>
</dbReference>
<evidence type="ECO:0000313" key="5">
    <source>
        <dbReference type="Proteomes" id="UP000594263"/>
    </source>
</evidence>
<dbReference type="PANTHER" id="PTHR31371">
    <property type="entry name" value="BNAC09G50660D PROTEIN"/>
    <property type="match status" value="1"/>
</dbReference>
<proteinExistence type="predicted"/>
<dbReference type="EnsemblPlants" id="Kaladp0022s0128.1.v1.1">
    <property type="protein sequence ID" value="Kaladp0022s0128.1.v1.1.CDS.1"/>
    <property type="gene ID" value="Kaladp0022s0128.v1.1"/>
</dbReference>
<feature type="domain" description="DUF668" evidence="2">
    <location>
        <begin position="460"/>
        <end position="552"/>
    </location>
</feature>
<dbReference type="AlphaFoldDB" id="A0A7N0T4D8"/>
<dbReference type="OMA" id="GPLKGCM"/>
<dbReference type="PANTHER" id="PTHR31371:SF20">
    <property type="entry name" value="OS12G0146500 PROTEIN"/>
    <property type="match status" value="1"/>
</dbReference>
<protein>
    <submittedName>
        <fullName evidence="4">Uncharacterized protein</fullName>
    </submittedName>
</protein>
<dbReference type="Pfam" id="PF05003">
    <property type="entry name" value="DUF668"/>
    <property type="match status" value="1"/>
</dbReference>
<dbReference type="GO" id="GO:0045927">
    <property type="term" value="P:positive regulation of growth"/>
    <property type="evidence" value="ECO:0007669"/>
    <property type="project" value="InterPro"/>
</dbReference>
<feature type="region of interest" description="Disordered" evidence="1">
    <location>
        <begin position="279"/>
        <end position="360"/>
    </location>
</feature>
<dbReference type="Pfam" id="PF11961">
    <property type="entry name" value="DUF3475"/>
    <property type="match status" value="1"/>
</dbReference>
<feature type="compositionally biased region" description="Polar residues" evidence="1">
    <location>
        <begin position="292"/>
        <end position="309"/>
    </location>
</feature>
<feature type="region of interest" description="Disordered" evidence="1">
    <location>
        <begin position="374"/>
        <end position="407"/>
    </location>
</feature>
<name>A0A7N0T4D8_KALFE</name>
<sequence>MVADSWFRMLLKVPNRNESGSVKVVIGVLAFEVAALMSKVVQLWQSLSDKQIARLREEISKSVGIKKLVSEDDEYIAQLICAEMIENTGHIARAVVRLGKKCNDPGLKSFEHVFDDLIKLGFDPYGWEFSWKKMDRKVKKMERLISYNANLFREMETLVDLEQTLKRMKGADHIDGLSLLDYQKRVAWKKMEVKNLKDISLWNRTYDYAIRLLARSLFTIFSRIKHVYGIGPSVQNLEVRNSSVLNSNHIHRSESVAAVMHHPSVEKFETSLPRFSSGPLGRSAVRGGPNSRMGTSSNFHSGPIGSSYSGPFKSLNAHPGPPGGSSSYSGPLHGANRNVTFFSGPLGRTPAKSGPLSGTNKGVKRLWQALESPFNHRARRKSNYRDHHPPAPIPGPSEGSMRSANDSQLNNNFFGSNGVHAVALDGSRTSSGEPGDLGVMRPGLSLFSSKQMFLNTPPETLGGAALALHYANVIIVIEKLAASPHLIGLDARDDLYDMLPASIRNSLRERLKPYSKSLATSSICDTVLADQWNTAMSSILEWLAPLAHCTIKWQSERSMEQQSFAAKTNMLLVHTLYFANQEKTEAAITELLVGLNYIWRFGRELNAKALLDLGHTSSKMFDEYLELEDE</sequence>